<dbReference type="UniPathway" id="UPA00219"/>
<dbReference type="Gene3D" id="3.30.43.10">
    <property type="entry name" value="Uridine Diphospho-n-acetylenolpyruvylglucosamine Reductase, domain 2"/>
    <property type="match status" value="1"/>
</dbReference>
<evidence type="ECO:0000259" key="18">
    <source>
        <dbReference type="PROSITE" id="PS51387"/>
    </source>
</evidence>
<evidence type="ECO:0000256" key="2">
    <source>
        <dbReference type="ARBA" id="ARBA00003921"/>
    </source>
</evidence>
<reference evidence="20" key="1">
    <citation type="submission" date="2020-10" db="EMBL/GenBank/DDBJ databases">
        <title>Genome-based taxonomic classification of the species Anabaenopsis elenkinii.</title>
        <authorList>
            <person name="Delbaje E."/>
            <person name="Andreote A.P.D."/>
            <person name="Pellegrinetti T.A."/>
            <person name="Cruz R.B."/>
            <person name="Branco L.H.Z."/>
            <person name="Fiore M.F."/>
        </authorList>
    </citation>
    <scope>NUCLEOTIDE SEQUENCE [LARGE SCALE GENOMIC DNA]</scope>
    <source>
        <strain evidence="20">CCIBt3563</strain>
    </source>
</reference>
<keyword evidence="5 16" id="KW-0963">Cytoplasm</keyword>
<dbReference type="InterPro" id="IPR016169">
    <property type="entry name" value="FAD-bd_PCMH_sub2"/>
</dbReference>
<evidence type="ECO:0000256" key="14">
    <source>
        <dbReference type="ARBA" id="ARBA00023316"/>
    </source>
</evidence>
<evidence type="ECO:0000256" key="10">
    <source>
        <dbReference type="ARBA" id="ARBA00022960"/>
    </source>
</evidence>
<evidence type="ECO:0000256" key="7">
    <source>
        <dbReference type="ARBA" id="ARBA00022630"/>
    </source>
</evidence>
<keyword evidence="13 16" id="KW-0131">Cell cycle</keyword>
<keyword evidence="10 16" id="KW-0133">Cell shape</keyword>
<dbReference type="GO" id="GO:0009252">
    <property type="term" value="P:peptidoglycan biosynthetic process"/>
    <property type="evidence" value="ECO:0007669"/>
    <property type="project" value="UniProtKB-UniRule"/>
</dbReference>
<comment type="subcellular location">
    <subcellularLocation>
        <location evidence="3 16">Cytoplasm</location>
    </subcellularLocation>
</comment>
<evidence type="ECO:0000256" key="9">
    <source>
        <dbReference type="ARBA" id="ARBA00022857"/>
    </source>
</evidence>
<comment type="pathway">
    <text evidence="4 16">Cell wall biogenesis; peptidoglycan biosynthesis.</text>
</comment>
<feature type="active site" evidence="16">
    <location>
        <position position="181"/>
    </location>
</feature>
<evidence type="ECO:0000256" key="11">
    <source>
        <dbReference type="ARBA" id="ARBA00022984"/>
    </source>
</evidence>
<proteinExistence type="inferred from homology"/>
<dbReference type="EMBL" id="CP063311">
    <property type="protein sequence ID" value="QOV21567.1"/>
    <property type="molecule type" value="Genomic_DNA"/>
</dbReference>
<comment type="cofactor">
    <cofactor evidence="1 16">
        <name>FAD</name>
        <dbReference type="ChEBI" id="CHEBI:57692"/>
    </cofactor>
</comment>
<comment type="catalytic activity">
    <reaction evidence="15 16">
        <text>UDP-N-acetyl-alpha-D-muramate + NADP(+) = UDP-N-acetyl-3-O-(1-carboxyvinyl)-alpha-D-glucosamine + NADPH + H(+)</text>
        <dbReference type="Rhea" id="RHEA:12248"/>
        <dbReference type="ChEBI" id="CHEBI:15378"/>
        <dbReference type="ChEBI" id="CHEBI:57783"/>
        <dbReference type="ChEBI" id="CHEBI:58349"/>
        <dbReference type="ChEBI" id="CHEBI:68483"/>
        <dbReference type="ChEBI" id="CHEBI:70757"/>
        <dbReference type="EC" id="1.3.1.98"/>
    </reaction>
</comment>
<protein>
    <recommendedName>
        <fullName evidence="16">UDP-N-acetylenolpyruvoylglucosamine reductase</fullName>
        <ecNumber evidence="16">1.3.1.98</ecNumber>
    </recommendedName>
    <alternativeName>
        <fullName evidence="16">UDP-N-acetylmuramate dehydrogenase</fullName>
    </alternativeName>
</protein>
<dbReference type="InterPro" id="IPR036635">
    <property type="entry name" value="MurB_C_sf"/>
</dbReference>
<dbReference type="NCBIfam" id="NF010480">
    <property type="entry name" value="PRK13905.1"/>
    <property type="match status" value="1"/>
</dbReference>
<dbReference type="GO" id="GO:0005829">
    <property type="term" value="C:cytosol"/>
    <property type="evidence" value="ECO:0007669"/>
    <property type="project" value="TreeGrafter"/>
</dbReference>
<keyword evidence="6 16" id="KW-0132">Cell division</keyword>
<dbReference type="AlphaFoldDB" id="A0A7S6RDP7"/>
<dbReference type="HAMAP" id="MF_00037">
    <property type="entry name" value="MurB"/>
    <property type="match status" value="1"/>
</dbReference>
<feature type="region of interest" description="Disordered" evidence="17">
    <location>
        <begin position="219"/>
        <end position="240"/>
    </location>
</feature>
<keyword evidence="7 16" id="KW-0285">Flavoprotein</keyword>
<keyword evidence="9 16" id="KW-0521">NADP</keyword>
<dbReference type="PROSITE" id="PS51387">
    <property type="entry name" value="FAD_PCMH"/>
    <property type="match status" value="1"/>
</dbReference>
<evidence type="ECO:0000256" key="15">
    <source>
        <dbReference type="ARBA" id="ARBA00048914"/>
    </source>
</evidence>
<dbReference type="Pfam" id="PF02873">
    <property type="entry name" value="MurB_C"/>
    <property type="match status" value="1"/>
</dbReference>
<comment type="similarity">
    <text evidence="16">Belongs to the MurB family.</text>
</comment>
<evidence type="ECO:0000313" key="20">
    <source>
        <dbReference type="Proteomes" id="UP000593846"/>
    </source>
</evidence>
<keyword evidence="8 16" id="KW-0274">FAD</keyword>
<dbReference type="Pfam" id="PF01565">
    <property type="entry name" value="FAD_binding_4"/>
    <property type="match status" value="1"/>
</dbReference>
<sequence length="308" mass="33969">MVRQEIGAQMQFSLGLMDCNIQQKVLLAPYTTWKIGGYPQYLAEPNLETAPKLVTWAYEQEIPIYFVGRGSNVLIDDAGLPGLVILTRNSLTELRRDGDKIIAGSGVFLPQLSKFAAREGFSGFEFLIGIPDTVGGAIAMNAGLTVFRPREMTAIVKNFDVLNLDGTIETLTMEDVHAGYRHTDLLNGNRLILQARFCLQEEGDPDEIRRNTFDHLAERKRKQPLDKPTAGSTFKSPPGSKGAGWYIQEAGLKGFQIGAARVSPMHANWIENLGGATAADVRQLITHIQKTVKAELGINLETEVRFLP</sequence>
<dbReference type="GO" id="GO:0008762">
    <property type="term" value="F:UDP-N-acetylmuramate dehydrogenase activity"/>
    <property type="evidence" value="ECO:0007669"/>
    <property type="project" value="UniProtKB-UniRule"/>
</dbReference>
<dbReference type="Proteomes" id="UP000593846">
    <property type="component" value="Chromosome"/>
</dbReference>
<dbReference type="InterPro" id="IPR036318">
    <property type="entry name" value="FAD-bd_PCMH-like_sf"/>
</dbReference>
<feature type="active site" evidence="16">
    <location>
        <position position="303"/>
    </location>
</feature>
<keyword evidence="12 16" id="KW-0560">Oxidoreductase</keyword>
<dbReference type="Gene3D" id="3.90.78.10">
    <property type="entry name" value="UDP-N-acetylenolpyruvoylglucosamine reductase, C-terminal domain"/>
    <property type="match status" value="1"/>
</dbReference>
<dbReference type="EC" id="1.3.1.98" evidence="16"/>
<evidence type="ECO:0000256" key="4">
    <source>
        <dbReference type="ARBA" id="ARBA00004752"/>
    </source>
</evidence>
<evidence type="ECO:0000256" key="17">
    <source>
        <dbReference type="SAM" id="MobiDB-lite"/>
    </source>
</evidence>
<dbReference type="Gene3D" id="3.30.465.10">
    <property type="match status" value="1"/>
</dbReference>
<dbReference type="GO" id="GO:0071555">
    <property type="term" value="P:cell wall organization"/>
    <property type="evidence" value="ECO:0007669"/>
    <property type="project" value="UniProtKB-KW"/>
</dbReference>
<evidence type="ECO:0000256" key="13">
    <source>
        <dbReference type="ARBA" id="ARBA00023306"/>
    </source>
</evidence>
<dbReference type="InterPro" id="IPR011601">
    <property type="entry name" value="MurB_C"/>
</dbReference>
<evidence type="ECO:0000256" key="12">
    <source>
        <dbReference type="ARBA" id="ARBA00023002"/>
    </source>
</evidence>
<keyword evidence="11 16" id="KW-0573">Peptidoglycan synthesis</keyword>
<dbReference type="SUPFAM" id="SSF56194">
    <property type="entry name" value="Uridine diphospho-N-Acetylenolpyruvylglucosamine reductase, MurB, C-terminal domain"/>
    <property type="match status" value="1"/>
</dbReference>
<organism evidence="19 20">
    <name type="scientific">Anabaenopsis elenkinii CCIBt3563</name>
    <dbReference type="NCBI Taxonomy" id="2779889"/>
    <lineage>
        <taxon>Bacteria</taxon>
        <taxon>Bacillati</taxon>
        <taxon>Cyanobacteriota</taxon>
        <taxon>Cyanophyceae</taxon>
        <taxon>Nostocales</taxon>
        <taxon>Nodulariaceae</taxon>
        <taxon>Anabaenopsis</taxon>
    </lineage>
</organism>
<evidence type="ECO:0000256" key="5">
    <source>
        <dbReference type="ARBA" id="ARBA00022490"/>
    </source>
</evidence>
<feature type="domain" description="FAD-binding PCMH-type" evidence="18">
    <location>
        <begin position="34"/>
        <end position="202"/>
    </location>
</feature>
<feature type="active site" description="Proton donor" evidence="16">
    <location>
        <position position="232"/>
    </location>
</feature>
<keyword evidence="14 16" id="KW-0961">Cell wall biogenesis/degradation</keyword>
<name>A0A7S6RDP7_9CYAN</name>
<evidence type="ECO:0000256" key="8">
    <source>
        <dbReference type="ARBA" id="ARBA00022827"/>
    </source>
</evidence>
<dbReference type="InterPro" id="IPR016167">
    <property type="entry name" value="FAD-bd_PCMH_sub1"/>
</dbReference>
<gene>
    <name evidence="16 19" type="primary">murB</name>
    <name evidence="19" type="ORF">IM676_12515</name>
</gene>
<dbReference type="GO" id="GO:0008360">
    <property type="term" value="P:regulation of cell shape"/>
    <property type="evidence" value="ECO:0007669"/>
    <property type="project" value="UniProtKB-KW"/>
</dbReference>
<dbReference type="InterPro" id="IPR003170">
    <property type="entry name" value="MurB"/>
</dbReference>
<evidence type="ECO:0000256" key="16">
    <source>
        <dbReference type="HAMAP-Rule" id="MF_00037"/>
    </source>
</evidence>
<accession>A0A7S6RDP7</accession>
<evidence type="ECO:0000256" key="6">
    <source>
        <dbReference type="ARBA" id="ARBA00022618"/>
    </source>
</evidence>
<dbReference type="KEGG" id="aee:IM676_12515"/>
<dbReference type="NCBIfam" id="TIGR00179">
    <property type="entry name" value="murB"/>
    <property type="match status" value="1"/>
</dbReference>
<dbReference type="InterPro" id="IPR016166">
    <property type="entry name" value="FAD-bd_PCMH"/>
</dbReference>
<dbReference type="PANTHER" id="PTHR21071">
    <property type="entry name" value="UDP-N-ACETYLENOLPYRUVOYLGLUCOSAMINE REDUCTASE"/>
    <property type="match status" value="1"/>
</dbReference>
<dbReference type="InterPro" id="IPR006094">
    <property type="entry name" value="Oxid_FAD_bind_N"/>
</dbReference>
<dbReference type="PANTHER" id="PTHR21071:SF4">
    <property type="entry name" value="UDP-N-ACETYLENOLPYRUVOYLGLUCOSAMINE REDUCTASE"/>
    <property type="match status" value="1"/>
</dbReference>
<dbReference type="SUPFAM" id="SSF56176">
    <property type="entry name" value="FAD-binding/transporter-associated domain-like"/>
    <property type="match status" value="1"/>
</dbReference>
<evidence type="ECO:0000313" key="19">
    <source>
        <dbReference type="EMBL" id="QOV21567.1"/>
    </source>
</evidence>
<dbReference type="GO" id="GO:0071949">
    <property type="term" value="F:FAD binding"/>
    <property type="evidence" value="ECO:0007669"/>
    <property type="project" value="InterPro"/>
</dbReference>
<comment type="function">
    <text evidence="2 16">Cell wall formation.</text>
</comment>
<evidence type="ECO:0000256" key="3">
    <source>
        <dbReference type="ARBA" id="ARBA00004496"/>
    </source>
</evidence>
<dbReference type="GO" id="GO:0051301">
    <property type="term" value="P:cell division"/>
    <property type="evidence" value="ECO:0007669"/>
    <property type="project" value="UniProtKB-KW"/>
</dbReference>
<evidence type="ECO:0000256" key="1">
    <source>
        <dbReference type="ARBA" id="ARBA00001974"/>
    </source>
</evidence>
<keyword evidence="20" id="KW-1185">Reference proteome</keyword>